<reference evidence="2" key="1">
    <citation type="submission" date="2023-06" db="EMBL/GenBank/DDBJ databases">
        <title>Multi-omics analyses reveal the molecular pathogenesis toolkit of Lasiodiplodia hormozganensis, a cross-kingdom pathogen.</title>
        <authorList>
            <person name="Felix C."/>
            <person name="Meneses R."/>
            <person name="Goncalves M.F.M."/>
            <person name="Tilleman L."/>
            <person name="Duarte A.S."/>
            <person name="Jorrin-Novo J.V."/>
            <person name="Van De Peer Y."/>
            <person name="Deforce D."/>
            <person name="Van Nieuwerburgh F."/>
            <person name="Esteves A.C."/>
            <person name="Alves A."/>
        </authorList>
    </citation>
    <scope>NUCLEOTIDE SEQUENCE</scope>
    <source>
        <strain evidence="2">CBS 339.90</strain>
    </source>
</reference>
<protein>
    <submittedName>
        <fullName evidence="2">Uncharacterized protein</fullName>
    </submittedName>
</protein>
<dbReference type="Proteomes" id="UP001175001">
    <property type="component" value="Unassembled WGS sequence"/>
</dbReference>
<sequence>MSGALNTRPSKRQRISYSEGEDDDTASPPAKNIQHGDITGMTKAEPAHTESNGRRTRGWADLPGELRNQIYELCLAPSPFPIAVRSVEDTENKSKLQWTSAPTYPRNKHLRPTVNLLLINKATYAECNTYLYLNHFYFFTSMDLSLFLKCLSVAQKLMLRNLTLLLPRPFAAITMGCGLTLREHSNFLLSGLKELEGATNLERLQLSSVDSMWSSKWLAVEIHKKARRWLEEISAKKGSNEKAAELIDVNAIHSPGHLFGDKDWQLAFLTRERYRMLSSSDTSILREELVKRMR</sequence>
<dbReference type="PANTHER" id="PTHR38790:SF9">
    <property type="entry name" value="F-BOX DOMAIN-CONTAINING PROTEIN"/>
    <property type="match status" value="1"/>
</dbReference>
<organism evidence="2 3">
    <name type="scientific">Lasiodiplodia hormozganensis</name>
    <dbReference type="NCBI Taxonomy" id="869390"/>
    <lineage>
        <taxon>Eukaryota</taxon>
        <taxon>Fungi</taxon>
        <taxon>Dikarya</taxon>
        <taxon>Ascomycota</taxon>
        <taxon>Pezizomycotina</taxon>
        <taxon>Dothideomycetes</taxon>
        <taxon>Dothideomycetes incertae sedis</taxon>
        <taxon>Botryosphaeriales</taxon>
        <taxon>Botryosphaeriaceae</taxon>
        <taxon>Lasiodiplodia</taxon>
    </lineage>
</organism>
<accession>A0AA39XY71</accession>
<proteinExistence type="predicted"/>
<keyword evidence="3" id="KW-1185">Reference proteome</keyword>
<dbReference type="PANTHER" id="PTHR38790">
    <property type="entry name" value="2EXR DOMAIN-CONTAINING PROTEIN-RELATED"/>
    <property type="match status" value="1"/>
</dbReference>
<dbReference type="EMBL" id="JAUJDW010000073">
    <property type="protein sequence ID" value="KAK0642482.1"/>
    <property type="molecule type" value="Genomic_DNA"/>
</dbReference>
<evidence type="ECO:0000313" key="2">
    <source>
        <dbReference type="EMBL" id="KAK0642482.1"/>
    </source>
</evidence>
<feature type="region of interest" description="Disordered" evidence="1">
    <location>
        <begin position="1"/>
        <end position="59"/>
    </location>
</feature>
<evidence type="ECO:0000313" key="3">
    <source>
        <dbReference type="Proteomes" id="UP001175001"/>
    </source>
</evidence>
<comment type="caution">
    <text evidence="2">The sequence shown here is derived from an EMBL/GenBank/DDBJ whole genome shotgun (WGS) entry which is preliminary data.</text>
</comment>
<gene>
    <name evidence="2" type="ORF">DIS24_g8974</name>
</gene>
<dbReference type="AlphaFoldDB" id="A0AA39XY71"/>
<evidence type="ECO:0000256" key="1">
    <source>
        <dbReference type="SAM" id="MobiDB-lite"/>
    </source>
</evidence>
<name>A0AA39XY71_9PEZI</name>